<reference evidence="2 3" key="1">
    <citation type="submission" date="2019-08" db="EMBL/GenBank/DDBJ databases">
        <authorList>
            <person name="Ye J."/>
        </authorList>
    </citation>
    <scope>NUCLEOTIDE SEQUENCE [LARGE SCALE GENOMIC DNA]</scope>
    <source>
        <strain evidence="2 3">TK008</strain>
    </source>
</reference>
<evidence type="ECO:0008006" key="4">
    <source>
        <dbReference type="Google" id="ProtNLM"/>
    </source>
</evidence>
<keyword evidence="3" id="KW-1185">Reference proteome</keyword>
<comment type="caution">
    <text evidence="2">The sequence shown here is derived from an EMBL/GenBank/DDBJ whole genome shotgun (WGS) entry which is preliminary data.</text>
</comment>
<dbReference type="Proteomes" id="UP000321562">
    <property type="component" value="Unassembled WGS sequence"/>
</dbReference>
<dbReference type="InterPro" id="IPR016174">
    <property type="entry name" value="Di-haem_cyt_TM"/>
</dbReference>
<name>A0A5C6S8N1_9RHOB</name>
<dbReference type="RefSeq" id="WP_147097234.1">
    <property type="nucleotide sequence ID" value="NZ_JBHUFH010000001.1"/>
</dbReference>
<protein>
    <recommendedName>
        <fullName evidence="4">DUF4405 domain-containing protein</fullName>
    </recommendedName>
</protein>
<gene>
    <name evidence="2" type="ORF">FQV27_07500</name>
</gene>
<dbReference type="GO" id="GO:0016020">
    <property type="term" value="C:membrane"/>
    <property type="evidence" value="ECO:0007669"/>
    <property type="project" value="InterPro"/>
</dbReference>
<keyword evidence="1" id="KW-1133">Transmembrane helix</keyword>
<dbReference type="GO" id="GO:0022904">
    <property type="term" value="P:respiratory electron transport chain"/>
    <property type="evidence" value="ECO:0007669"/>
    <property type="project" value="InterPro"/>
</dbReference>
<accession>A0A5C6S8N1</accession>
<dbReference type="SUPFAM" id="SSF81342">
    <property type="entry name" value="Transmembrane di-heme cytochromes"/>
    <property type="match status" value="1"/>
</dbReference>
<feature type="transmembrane region" description="Helical" evidence="1">
    <location>
        <begin position="39"/>
        <end position="58"/>
    </location>
</feature>
<evidence type="ECO:0000313" key="3">
    <source>
        <dbReference type="Proteomes" id="UP000321562"/>
    </source>
</evidence>
<dbReference type="OrthoDB" id="8421828at2"/>
<proteinExistence type="predicted"/>
<keyword evidence="1" id="KW-0812">Transmembrane</keyword>
<dbReference type="EMBL" id="VOPL01000002">
    <property type="protein sequence ID" value="TXB69944.1"/>
    <property type="molecule type" value="Genomic_DNA"/>
</dbReference>
<sequence length="171" mass="18622">MTGPAASHPSEIGTPAVNPARAAASTVARPRGGTPRSGLQSVAFAVLFVSGLGLWILGQQDLVLWLHLLTGLGLLVWLVPWIWGHVPSALRNSQRAAFTNISWLLLASWVALLLSGTAMAVPAVMWLVGIVWFPDRSVSQTLSLIHFWSSWLAIGGLILHLSLRHWSRERR</sequence>
<evidence type="ECO:0000256" key="1">
    <source>
        <dbReference type="SAM" id="Phobius"/>
    </source>
</evidence>
<feature type="transmembrane region" description="Helical" evidence="1">
    <location>
        <begin position="103"/>
        <end position="133"/>
    </location>
</feature>
<feature type="transmembrane region" description="Helical" evidence="1">
    <location>
        <begin position="64"/>
        <end position="83"/>
    </location>
</feature>
<evidence type="ECO:0000313" key="2">
    <source>
        <dbReference type="EMBL" id="TXB69944.1"/>
    </source>
</evidence>
<feature type="transmembrane region" description="Helical" evidence="1">
    <location>
        <begin position="145"/>
        <end position="163"/>
    </location>
</feature>
<dbReference type="AlphaFoldDB" id="A0A5C6S8N1"/>
<keyword evidence="1" id="KW-0472">Membrane</keyword>
<organism evidence="2 3">
    <name type="scientific">Paracoccus aurantiacus</name>
    <dbReference type="NCBI Taxonomy" id="2599412"/>
    <lineage>
        <taxon>Bacteria</taxon>
        <taxon>Pseudomonadati</taxon>
        <taxon>Pseudomonadota</taxon>
        <taxon>Alphaproteobacteria</taxon>
        <taxon>Rhodobacterales</taxon>
        <taxon>Paracoccaceae</taxon>
        <taxon>Paracoccus</taxon>
    </lineage>
</organism>